<dbReference type="InterPro" id="IPR004101">
    <property type="entry name" value="Mur_ligase_C"/>
</dbReference>
<dbReference type="Gene3D" id="3.40.1190.10">
    <property type="entry name" value="Mur-like, catalytic domain"/>
    <property type="match status" value="1"/>
</dbReference>
<dbReference type="InterPro" id="IPR035911">
    <property type="entry name" value="MurE/MurF_N"/>
</dbReference>
<evidence type="ECO:0000256" key="4">
    <source>
        <dbReference type="ARBA" id="ARBA00022741"/>
    </source>
</evidence>
<dbReference type="InterPro" id="IPR005863">
    <property type="entry name" value="UDP-N-AcMur_synth"/>
</dbReference>
<keyword evidence="4 10" id="KW-0547">Nucleotide-binding</keyword>
<evidence type="ECO:0000256" key="3">
    <source>
        <dbReference type="ARBA" id="ARBA00022618"/>
    </source>
</evidence>
<comment type="similarity">
    <text evidence="10">Belongs to the MurCDEF family. MurF subfamily.</text>
</comment>
<evidence type="ECO:0000256" key="5">
    <source>
        <dbReference type="ARBA" id="ARBA00022840"/>
    </source>
</evidence>
<dbReference type="Pfam" id="PF01225">
    <property type="entry name" value="Mur_ligase"/>
    <property type="match status" value="1"/>
</dbReference>
<keyword evidence="9 10" id="KW-0961">Cell wall biogenesis/degradation</keyword>
<evidence type="ECO:0000256" key="2">
    <source>
        <dbReference type="ARBA" id="ARBA00022598"/>
    </source>
</evidence>
<protein>
    <recommendedName>
        <fullName evidence="10 11">UDP-N-acetylmuramoyl-tripeptide--D-alanyl-D-alanine ligase</fullName>
        <ecNumber evidence="10 11">6.3.2.10</ecNumber>
    </recommendedName>
    <alternativeName>
        <fullName evidence="10">D-alanyl-D-alanine-adding enzyme</fullName>
    </alternativeName>
</protein>
<dbReference type="InterPro" id="IPR036565">
    <property type="entry name" value="Mur-like_cat_sf"/>
</dbReference>
<evidence type="ECO:0000256" key="6">
    <source>
        <dbReference type="ARBA" id="ARBA00022960"/>
    </source>
</evidence>
<keyword evidence="16" id="KW-1185">Reference proteome</keyword>
<dbReference type="HAMAP" id="MF_02019">
    <property type="entry name" value="MurF"/>
    <property type="match status" value="1"/>
</dbReference>
<dbReference type="RefSeq" id="WP_380964588.1">
    <property type="nucleotide sequence ID" value="NZ_JBHTCO010000004.1"/>
</dbReference>
<evidence type="ECO:0000259" key="14">
    <source>
        <dbReference type="Pfam" id="PF08245"/>
    </source>
</evidence>
<evidence type="ECO:0000259" key="12">
    <source>
        <dbReference type="Pfam" id="PF01225"/>
    </source>
</evidence>
<feature type="binding site" evidence="10">
    <location>
        <begin position="113"/>
        <end position="119"/>
    </location>
    <ligand>
        <name>ATP</name>
        <dbReference type="ChEBI" id="CHEBI:30616"/>
    </ligand>
</feature>
<keyword evidence="5 10" id="KW-0067">ATP-binding</keyword>
<dbReference type="NCBIfam" id="TIGR01143">
    <property type="entry name" value="murF"/>
    <property type="match status" value="1"/>
</dbReference>
<dbReference type="EC" id="6.3.2.10" evidence="10 11"/>
<dbReference type="Pfam" id="PF08245">
    <property type="entry name" value="Mur_ligase_M"/>
    <property type="match status" value="1"/>
</dbReference>
<evidence type="ECO:0000313" key="15">
    <source>
        <dbReference type="EMBL" id="MFC7392458.1"/>
    </source>
</evidence>
<feature type="domain" description="Mur ligase central" evidence="14">
    <location>
        <begin position="111"/>
        <end position="294"/>
    </location>
</feature>
<keyword evidence="8 10" id="KW-0131">Cell cycle</keyword>
<comment type="catalytic activity">
    <reaction evidence="10 11">
        <text>D-alanyl-D-alanine + UDP-N-acetyl-alpha-D-muramoyl-L-alanyl-gamma-D-glutamyl-meso-2,6-diaminopimelate + ATP = UDP-N-acetyl-alpha-D-muramoyl-L-alanyl-gamma-D-glutamyl-meso-2,6-diaminopimeloyl-D-alanyl-D-alanine + ADP + phosphate + H(+)</text>
        <dbReference type="Rhea" id="RHEA:28374"/>
        <dbReference type="ChEBI" id="CHEBI:15378"/>
        <dbReference type="ChEBI" id="CHEBI:30616"/>
        <dbReference type="ChEBI" id="CHEBI:43474"/>
        <dbReference type="ChEBI" id="CHEBI:57822"/>
        <dbReference type="ChEBI" id="CHEBI:61386"/>
        <dbReference type="ChEBI" id="CHEBI:83905"/>
        <dbReference type="ChEBI" id="CHEBI:456216"/>
        <dbReference type="EC" id="6.3.2.10"/>
    </reaction>
</comment>
<evidence type="ECO:0000256" key="11">
    <source>
        <dbReference type="RuleBase" id="RU004136"/>
    </source>
</evidence>
<dbReference type="InterPro" id="IPR051046">
    <property type="entry name" value="MurCDEF_CellWall_CoF430Synth"/>
</dbReference>
<dbReference type="Pfam" id="PF02875">
    <property type="entry name" value="Mur_ligase_C"/>
    <property type="match status" value="1"/>
</dbReference>
<dbReference type="SUPFAM" id="SSF53623">
    <property type="entry name" value="MurD-like peptide ligases, catalytic domain"/>
    <property type="match status" value="1"/>
</dbReference>
<keyword evidence="7 10" id="KW-0573">Peptidoglycan synthesis</keyword>
<dbReference type="EMBL" id="JBHTCO010000004">
    <property type="protein sequence ID" value="MFC7392458.1"/>
    <property type="molecule type" value="Genomic_DNA"/>
</dbReference>
<dbReference type="InterPro" id="IPR000713">
    <property type="entry name" value="Mur_ligase_N"/>
</dbReference>
<comment type="caution">
    <text evidence="15">The sequence shown here is derived from an EMBL/GenBank/DDBJ whole genome shotgun (WGS) entry which is preliminary data.</text>
</comment>
<keyword evidence="6 10" id="KW-0133">Cell shape</keyword>
<evidence type="ECO:0000256" key="9">
    <source>
        <dbReference type="ARBA" id="ARBA00023316"/>
    </source>
</evidence>
<dbReference type="Proteomes" id="UP001596505">
    <property type="component" value="Unassembled WGS sequence"/>
</dbReference>
<accession>A0ABW2PSS1</accession>
<keyword evidence="3 10" id="KW-0132">Cell division</keyword>
<reference evidence="16" key="1">
    <citation type="journal article" date="2019" name="Int. J. Syst. Evol. Microbiol.">
        <title>The Global Catalogue of Microorganisms (GCM) 10K type strain sequencing project: providing services to taxonomists for standard genome sequencing and annotation.</title>
        <authorList>
            <consortium name="The Broad Institute Genomics Platform"/>
            <consortium name="The Broad Institute Genome Sequencing Center for Infectious Disease"/>
            <person name="Wu L."/>
            <person name="Ma J."/>
        </authorList>
    </citation>
    <scope>NUCLEOTIDE SEQUENCE [LARGE SCALE GENOMIC DNA]</scope>
    <source>
        <strain evidence="16">CGMCC 1.16305</strain>
    </source>
</reference>
<keyword evidence="2 10" id="KW-0436">Ligase</keyword>
<evidence type="ECO:0000313" key="16">
    <source>
        <dbReference type="Proteomes" id="UP001596505"/>
    </source>
</evidence>
<name>A0ABW2PSS1_9BACL</name>
<organism evidence="15 16">
    <name type="scientific">Scopulibacillus cellulosilyticus</name>
    <dbReference type="NCBI Taxonomy" id="2665665"/>
    <lineage>
        <taxon>Bacteria</taxon>
        <taxon>Bacillati</taxon>
        <taxon>Bacillota</taxon>
        <taxon>Bacilli</taxon>
        <taxon>Bacillales</taxon>
        <taxon>Sporolactobacillaceae</taxon>
        <taxon>Scopulibacillus</taxon>
    </lineage>
</organism>
<dbReference type="InterPro" id="IPR013221">
    <property type="entry name" value="Mur_ligase_cen"/>
</dbReference>
<keyword evidence="1 10" id="KW-0963">Cytoplasm</keyword>
<gene>
    <name evidence="10 15" type="primary">murF</name>
    <name evidence="15" type="ORF">ACFQRG_05625</name>
</gene>
<feature type="domain" description="Mur ligase N-terminal catalytic" evidence="12">
    <location>
        <begin position="27"/>
        <end position="98"/>
    </location>
</feature>
<evidence type="ECO:0000259" key="13">
    <source>
        <dbReference type="Pfam" id="PF02875"/>
    </source>
</evidence>
<dbReference type="SUPFAM" id="SSF53244">
    <property type="entry name" value="MurD-like peptide ligases, peptide-binding domain"/>
    <property type="match status" value="1"/>
</dbReference>
<dbReference type="PANTHER" id="PTHR43024:SF1">
    <property type="entry name" value="UDP-N-ACETYLMURAMOYL-TRIPEPTIDE--D-ALANYL-D-ALANINE LIGASE"/>
    <property type="match status" value="1"/>
</dbReference>
<evidence type="ECO:0000256" key="7">
    <source>
        <dbReference type="ARBA" id="ARBA00022984"/>
    </source>
</evidence>
<comment type="function">
    <text evidence="10 11">Involved in cell wall formation. Catalyzes the final step in the synthesis of UDP-N-acetylmuramoyl-pentapeptide, the precursor of murein.</text>
</comment>
<dbReference type="Gene3D" id="3.40.1390.10">
    <property type="entry name" value="MurE/MurF, N-terminal domain"/>
    <property type="match status" value="1"/>
</dbReference>
<dbReference type="Gene3D" id="3.90.190.20">
    <property type="entry name" value="Mur ligase, C-terminal domain"/>
    <property type="match status" value="1"/>
</dbReference>
<proteinExistence type="inferred from homology"/>
<dbReference type="GO" id="GO:0047480">
    <property type="term" value="F:UDP-N-acetylmuramoyl-tripeptide-D-alanyl-D-alanine ligase activity"/>
    <property type="evidence" value="ECO:0007669"/>
    <property type="project" value="UniProtKB-EC"/>
</dbReference>
<evidence type="ECO:0000256" key="10">
    <source>
        <dbReference type="HAMAP-Rule" id="MF_02019"/>
    </source>
</evidence>
<sequence length="455" mass="49854">MSVNISVIKKAAVSFTGKADHLKDLHVFTDSRKNTEQGLFVPIAGERFDGHQFLTKAIEAGAVATLWMKGKLLPEGVPADFPIFYVEDTLDAMQTMAKLVLKERKPKVIAVTGSNGKTTTKDIIESVVSTKYKTHKTIGNFNNHIGMPLTILASPADCEAIILEMGMNHFGEISLLSRIAEPDIAVITNIGESHIEFLGSREGIAKAKMEIVDGMKPGGMLIIDGDEPLLRSFHFDEIQKATCGYGDDNGLKIGDVKAHIKGYTFTINGEDMIYHIPLLGRHNVKNAAYALAVAKCMNIDEQTAQKGFDQLQVTGMRLETVKGRKDTMLINDSYNASPTSMAAAIETIKALPDYKRRVVVLGDMYELGPDEENLHRQVAQVVTDPITDLITIGPKAKWIADEAGKNHSQLFSIHTFDEKIQAVPLIESLLGKETVILIKASRAAQLESLVEQLEA</sequence>
<evidence type="ECO:0000256" key="1">
    <source>
        <dbReference type="ARBA" id="ARBA00022490"/>
    </source>
</evidence>
<feature type="domain" description="Mur ligase C-terminal" evidence="13">
    <location>
        <begin position="316"/>
        <end position="442"/>
    </location>
</feature>
<dbReference type="InterPro" id="IPR036615">
    <property type="entry name" value="Mur_ligase_C_dom_sf"/>
</dbReference>
<dbReference type="PANTHER" id="PTHR43024">
    <property type="entry name" value="UDP-N-ACETYLMURAMOYL-TRIPEPTIDE--D-ALANYL-D-ALANINE LIGASE"/>
    <property type="match status" value="1"/>
</dbReference>
<comment type="subcellular location">
    <subcellularLocation>
        <location evidence="10 11">Cytoplasm</location>
    </subcellularLocation>
</comment>
<dbReference type="SUPFAM" id="SSF63418">
    <property type="entry name" value="MurE/MurF N-terminal domain"/>
    <property type="match status" value="1"/>
</dbReference>
<comment type="pathway">
    <text evidence="10 11">Cell wall biogenesis; peptidoglycan biosynthesis.</text>
</comment>
<evidence type="ECO:0000256" key="8">
    <source>
        <dbReference type="ARBA" id="ARBA00023306"/>
    </source>
</evidence>